<name>A0A518BDK8_9BACT</name>
<accession>A0A518BDK8</accession>
<keyword evidence="3" id="KW-1185">Reference proteome</keyword>
<dbReference type="SUPFAM" id="SSF54523">
    <property type="entry name" value="Pili subunits"/>
    <property type="match status" value="1"/>
</dbReference>
<organism evidence="2 3">
    <name type="scientific">Engelhardtia mirabilis</name>
    <dbReference type="NCBI Taxonomy" id="2528011"/>
    <lineage>
        <taxon>Bacteria</taxon>
        <taxon>Pseudomonadati</taxon>
        <taxon>Planctomycetota</taxon>
        <taxon>Planctomycetia</taxon>
        <taxon>Planctomycetia incertae sedis</taxon>
        <taxon>Engelhardtia</taxon>
    </lineage>
</organism>
<dbReference type="InterPro" id="IPR045584">
    <property type="entry name" value="Pilin-like"/>
</dbReference>
<keyword evidence="1" id="KW-1133">Transmembrane helix</keyword>
<dbReference type="NCBIfam" id="TIGR02532">
    <property type="entry name" value="IV_pilin_GFxxxE"/>
    <property type="match status" value="1"/>
</dbReference>
<dbReference type="Gene3D" id="3.30.700.10">
    <property type="entry name" value="Glycoprotein, Type 4 Pilin"/>
    <property type="match status" value="1"/>
</dbReference>
<dbReference type="RefSeq" id="WP_145061342.1">
    <property type="nucleotide sequence ID" value="NZ_CP036287.1"/>
</dbReference>
<protein>
    <recommendedName>
        <fullName evidence="4">General secretion pathway GspH domain-containing protein</fullName>
    </recommendedName>
</protein>
<sequence length="158" mass="16887">MSNRHGFTLLELILALAVVAIVATIAIPAWFERGEVTLNNAASLLSEDLELAQGLALGAAGPVDFYFEANGYRVVGPDGQPCIHPRTGREFVRDYDRDAVFQGVKLVETNVGGGMPLRFDERGFVSGGALIRVAFEGEMRTVRVEAPQGTIRLVGAGG</sequence>
<proteinExistence type="predicted"/>
<gene>
    <name evidence="2" type="ORF">Pla133_01340</name>
</gene>
<reference evidence="2 3" key="1">
    <citation type="submission" date="2019-02" db="EMBL/GenBank/DDBJ databases">
        <title>Deep-cultivation of Planctomycetes and their phenomic and genomic characterization uncovers novel biology.</title>
        <authorList>
            <person name="Wiegand S."/>
            <person name="Jogler M."/>
            <person name="Boedeker C."/>
            <person name="Pinto D."/>
            <person name="Vollmers J."/>
            <person name="Rivas-Marin E."/>
            <person name="Kohn T."/>
            <person name="Peeters S.H."/>
            <person name="Heuer A."/>
            <person name="Rast P."/>
            <person name="Oberbeckmann S."/>
            <person name="Bunk B."/>
            <person name="Jeske O."/>
            <person name="Meyerdierks A."/>
            <person name="Storesund J.E."/>
            <person name="Kallscheuer N."/>
            <person name="Luecker S."/>
            <person name="Lage O.M."/>
            <person name="Pohl T."/>
            <person name="Merkel B.J."/>
            <person name="Hornburger P."/>
            <person name="Mueller R.-W."/>
            <person name="Bruemmer F."/>
            <person name="Labrenz M."/>
            <person name="Spormann A.M."/>
            <person name="Op den Camp H."/>
            <person name="Overmann J."/>
            <person name="Amann R."/>
            <person name="Jetten M.S.M."/>
            <person name="Mascher T."/>
            <person name="Medema M.H."/>
            <person name="Devos D.P."/>
            <person name="Kaster A.-K."/>
            <person name="Ovreas L."/>
            <person name="Rohde M."/>
            <person name="Galperin M.Y."/>
            <person name="Jogler C."/>
        </authorList>
    </citation>
    <scope>NUCLEOTIDE SEQUENCE [LARGE SCALE GENOMIC DNA]</scope>
    <source>
        <strain evidence="2 3">Pla133</strain>
    </source>
</reference>
<dbReference type="InterPro" id="IPR012902">
    <property type="entry name" value="N_methyl_site"/>
</dbReference>
<feature type="transmembrane region" description="Helical" evidence="1">
    <location>
        <begin position="12"/>
        <end position="31"/>
    </location>
</feature>
<keyword evidence="1" id="KW-0812">Transmembrane</keyword>
<dbReference type="AlphaFoldDB" id="A0A518BDK8"/>
<dbReference type="KEGG" id="pbap:Pla133_01340"/>
<dbReference type="Pfam" id="PF07963">
    <property type="entry name" value="N_methyl"/>
    <property type="match status" value="1"/>
</dbReference>
<dbReference type="PROSITE" id="PS00409">
    <property type="entry name" value="PROKAR_NTER_METHYL"/>
    <property type="match status" value="1"/>
</dbReference>
<evidence type="ECO:0000256" key="1">
    <source>
        <dbReference type="SAM" id="Phobius"/>
    </source>
</evidence>
<dbReference type="Proteomes" id="UP000316921">
    <property type="component" value="Chromosome"/>
</dbReference>
<evidence type="ECO:0008006" key="4">
    <source>
        <dbReference type="Google" id="ProtNLM"/>
    </source>
</evidence>
<evidence type="ECO:0000313" key="3">
    <source>
        <dbReference type="Proteomes" id="UP000316921"/>
    </source>
</evidence>
<dbReference type="EMBL" id="CP036287">
    <property type="protein sequence ID" value="QDU65071.1"/>
    <property type="molecule type" value="Genomic_DNA"/>
</dbReference>
<keyword evidence="1" id="KW-0472">Membrane</keyword>
<evidence type="ECO:0000313" key="2">
    <source>
        <dbReference type="EMBL" id="QDU65071.1"/>
    </source>
</evidence>